<feature type="compositionally biased region" description="Pro residues" evidence="1">
    <location>
        <begin position="854"/>
        <end position="865"/>
    </location>
</feature>
<dbReference type="OrthoDB" id="2410195at2759"/>
<feature type="compositionally biased region" description="Low complexity" evidence="1">
    <location>
        <begin position="139"/>
        <end position="149"/>
    </location>
</feature>
<feature type="region of interest" description="Disordered" evidence="1">
    <location>
        <begin position="1101"/>
        <end position="1121"/>
    </location>
</feature>
<feature type="region of interest" description="Disordered" evidence="1">
    <location>
        <begin position="31"/>
        <end position="94"/>
    </location>
</feature>
<dbReference type="InterPro" id="IPR029063">
    <property type="entry name" value="SAM-dependent_MTases_sf"/>
</dbReference>
<dbReference type="PANTHER" id="PTHR43712:SF2">
    <property type="entry name" value="O-METHYLTRANSFERASE CICE"/>
    <property type="match status" value="1"/>
</dbReference>
<feature type="region of interest" description="Disordered" evidence="1">
    <location>
        <begin position="507"/>
        <end position="531"/>
    </location>
</feature>
<accession>A0A1X6N1A2</accession>
<evidence type="ECO:0000313" key="2">
    <source>
        <dbReference type="EMBL" id="OSX62374.1"/>
    </source>
</evidence>
<dbReference type="AlphaFoldDB" id="A0A1X6N1A2"/>
<feature type="region of interest" description="Disordered" evidence="1">
    <location>
        <begin position="1135"/>
        <end position="1220"/>
    </location>
</feature>
<dbReference type="Gene3D" id="1.10.10.10">
    <property type="entry name" value="Winged helix-like DNA-binding domain superfamily/Winged helix DNA-binding domain"/>
    <property type="match status" value="1"/>
</dbReference>
<dbReference type="Proteomes" id="UP000194127">
    <property type="component" value="Unassembled WGS sequence"/>
</dbReference>
<proteinExistence type="predicted"/>
<feature type="region of interest" description="Disordered" evidence="1">
    <location>
        <begin position="457"/>
        <end position="482"/>
    </location>
</feature>
<feature type="region of interest" description="Disordered" evidence="1">
    <location>
        <begin position="128"/>
        <end position="149"/>
    </location>
</feature>
<feature type="compositionally biased region" description="Pro residues" evidence="1">
    <location>
        <begin position="1144"/>
        <end position="1154"/>
    </location>
</feature>
<feature type="compositionally biased region" description="Basic and acidic residues" evidence="1">
    <location>
        <begin position="1165"/>
        <end position="1174"/>
    </location>
</feature>
<feature type="compositionally biased region" description="Polar residues" evidence="1">
    <location>
        <begin position="285"/>
        <end position="296"/>
    </location>
</feature>
<dbReference type="STRING" id="670580.A0A1X6N1A2"/>
<dbReference type="InterPro" id="IPR036388">
    <property type="entry name" value="WH-like_DNA-bd_sf"/>
</dbReference>
<feature type="compositionally biased region" description="Low complexity" evidence="1">
    <location>
        <begin position="839"/>
        <end position="853"/>
    </location>
</feature>
<gene>
    <name evidence="2" type="ORF">POSPLADRAFT_1046720</name>
</gene>
<dbReference type="Gene3D" id="3.40.50.150">
    <property type="entry name" value="Vaccinia Virus protein VP39"/>
    <property type="match status" value="2"/>
</dbReference>
<organism evidence="2 3">
    <name type="scientific">Postia placenta MAD-698-R-SB12</name>
    <dbReference type="NCBI Taxonomy" id="670580"/>
    <lineage>
        <taxon>Eukaryota</taxon>
        <taxon>Fungi</taxon>
        <taxon>Dikarya</taxon>
        <taxon>Basidiomycota</taxon>
        <taxon>Agaricomycotina</taxon>
        <taxon>Agaricomycetes</taxon>
        <taxon>Polyporales</taxon>
        <taxon>Adustoporiaceae</taxon>
        <taxon>Rhodonia</taxon>
    </lineage>
</organism>
<dbReference type="SUPFAM" id="SSF53335">
    <property type="entry name" value="S-adenosyl-L-methionine-dependent methyltransferases"/>
    <property type="match status" value="1"/>
</dbReference>
<feature type="compositionally biased region" description="Low complexity" evidence="1">
    <location>
        <begin position="1107"/>
        <end position="1118"/>
    </location>
</feature>
<feature type="compositionally biased region" description="Low complexity" evidence="1">
    <location>
        <begin position="40"/>
        <end position="72"/>
    </location>
</feature>
<dbReference type="EMBL" id="KZ110597">
    <property type="protein sequence ID" value="OSX62374.1"/>
    <property type="molecule type" value="Genomic_DNA"/>
</dbReference>
<protein>
    <recommendedName>
        <fullName evidence="4">O-methyltransferase domain-containing protein</fullName>
    </recommendedName>
</protein>
<feature type="compositionally biased region" description="Low complexity" evidence="1">
    <location>
        <begin position="425"/>
        <end position="439"/>
    </location>
</feature>
<dbReference type="RefSeq" id="XP_024339168.1">
    <property type="nucleotide sequence ID" value="XM_024479103.1"/>
</dbReference>
<feature type="compositionally biased region" description="Polar residues" evidence="1">
    <location>
        <begin position="737"/>
        <end position="746"/>
    </location>
</feature>
<name>A0A1X6N1A2_9APHY</name>
<dbReference type="PANTHER" id="PTHR43712">
    <property type="entry name" value="PUTATIVE (AFU_ORTHOLOGUE AFUA_4G14580)-RELATED"/>
    <property type="match status" value="1"/>
</dbReference>
<feature type="region of interest" description="Disordered" evidence="1">
    <location>
        <begin position="244"/>
        <end position="439"/>
    </location>
</feature>
<reference evidence="2 3" key="1">
    <citation type="submission" date="2017-04" db="EMBL/GenBank/DDBJ databases">
        <title>Genome Sequence of the Model Brown-Rot Fungus Postia placenta SB12.</title>
        <authorList>
            <consortium name="DOE Joint Genome Institute"/>
            <person name="Gaskell J."/>
            <person name="Kersten P."/>
            <person name="Larrondo L.F."/>
            <person name="Canessa P."/>
            <person name="Martinez D."/>
            <person name="Hibbett D."/>
            <person name="Schmoll M."/>
            <person name="Kubicek C.P."/>
            <person name="Martinez A.T."/>
            <person name="Yadav J."/>
            <person name="Master E."/>
            <person name="Magnuson J.K."/>
            <person name="James T."/>
            <person name="Yaver D."/>
            <person name="Berka R."/>
            <person name="Labutti K."/>
            <person name="Lipzen A."/>
            <person name="Aerts A."/>
            <person name="Barry K."/>
            <person name="Henrissat B."/>
            <person name="Blanchette R."/>
            <person name="Grigoriev I."/>
            <person name="Cullen D."/>
        </authorList>
    </citation>
    <scope>NUCLEOTIDE SEQUENCE [LARGE SCALE GENOMIC DNA]</scope>
    <source>
        <strain evidence="2 3">MAD-698-R-SB12</strain>
    </source>
</reference>
<keyword evidence="3" id="KW-1185">Reference proteome</keyword>
<sequence>MTFATLRALHTLIGAALDDIEAVYHDAATSGSKTNSVAGLPSPLSPSLSTPASTPLHAYSYSPTPSTPYSPTDCDRDSARDLYPSPSPLSPTFSVSTAPRGAFAPYTAYSPVPHSRSDSLADTLSLSLSLGQRPPSPTPSFSTLSSYSGTASSRASSRLNLGDVIDPERIQPPVSALAPMHIKSEGVSAQWTHDTPPASPAVPAPTSTPVRRLPLASGRFLRHAASELLATPSRLSQAGFCSGAAAGSPHTPKSAGAGKYAGHHSLDGAPPKAQRTPQRGVFASASVSDLLSTPQSKARPRGSMDARSVCTATSLGGDGKGSPSPIRFAPNPHPDPLADGADGAETYEYGQRLPTVLGSPATPRRAPDRTPGDTLATPTSARPGSGEGAERSADGRKQRHRPTPLLPALVPTGQGQGQLPPTPASLFSLSMSSPTSRSCLAGESDVLDVDTHAAGASLDKDRRSQGPTLGAPWEEGQSAARKPWFEKGARVNGRALDWPALDEPAYVARGKDGDQETSAVNRDESPGDTDEDRARVLSETLTTHPAVLAAVSKLVAACGQLSASVQRPFLTVCDAAMGYNLPACLRLLEAAHVPEILREAGPKGLHVREIARRVDKVRRANRARRADSNEARSTEAGIGEEEAGVDPVLLSHVLRLLATHHITREVRPDVFVNNRISGAIDSGMTQAELAKTPETKYEGTDGIAAFVGLCTDELFKSAAYLTDCYLPSPEDSGLFGTLSSAPQPQTAAERDVPAVNTPHNDDRNWGGKGAGSQVDLADLALGTRDSPKSPLRTKRSFLGSPVPSVESTSSNVRRRPRALSIVPTPASPSKMPAPRRPRAFSIIPSSSSSGPTAALPPLPPLPSTPPKARGLQPSQTKHDASPTRPSALASQISSQKEEKGDNPMHAPFNLAFRTNAPYFEWLERRGNGGRLKRFGRAMTGTGAWEVPGAIVGGFPWHSLPPSAVVVDVGGGIGSTSMLLAYAFPHLRFLVQDRAPVVEMGEAMRSMFNSQERTLRELSTLAQTAGWRIVQVVRSESSLFGHITAVPVEIPAESLALLDNPLPGTEGASTGSGAPGKTKRPAMGDTFCSFVDLPSDDTVRKGVRASKRAAGAQGWQARASEWKQRLVKKGSAIFKDRKGQSHALPPSPAPPPLPATPTELLPPSDVADHEKEQKGKRSLGTPKSGGGPRGLRKVLSRAQLSAGGVERQRERVERTATVPSG</sequence>
<evidence type="ECO:0000313" key="3">
    <source>
        <dbReference type="Proteomes" id="UP000194127"/>
    </source>
</evidence>
<evidence type="ECO:0008006" key="4">
    <source>
        <dbReference type="Google" id="ProtNLM"/>
    </source>
</evidence>
<dbReference type="GeneID" id="36324053"/>
<evidence type="ECO:0000256" key="1">
    <source>
        <dbReference type="SAM" id="MobiDB-lite"/>
    </source>
</evidence>
<feature type="region of interest" description="Disordered" evidence="1">
    <location>
        <begin position="735"/>
        <end position="904"/>
    </location>
</feature>
<feature type="region of interest" description="Disordered" evidence="1">
    <location>
        <begin position="1060"/>
        <end position="1081"/>
    </location>
</feature>